<dbReference type="Proteomes" id="UP001206128">
    <property type="component" value="Unassembled WGS sequence"/>
</dbReference>
<evidence type="ECO:0000313" key="1">
    <source>
        <dbReference type="EMBL" id="MCP2169917.1"/>
    </source>
</evidence>
<reference evidence="1" key="1">
    <citation type="submission" date="2022-06" db="EMBL/GenBank/DDBJ databases">
        <title>Genomic Encyclopedia of Archaeal and Bacterial Type Strains, Phase II (KMG-II): from individual species to whole genera.</title>
        <authorList>
            <person name="Goeker M."/>
        </authorList>
    </citation>
    <scope>NUCLEOTIDE SEQUENCE</scope>
    <source>
        <strain evidence="1">DSM 43935</strain>
    </source>
</reference>
<organism evidence="1 2">
    <name type="scientific">Goodfellowiella coeruleoviolacea</name>
    <dbReference type="NCBI Taxonomy" id="334858"/>
    <lineage>
        <taxon>Bacteria</taxon>
        <taxon>Bacillati</taxon>
        <taxon>Actinomycetota</taxon>
        <taxon>Actinomycetes</taxon>
        <taxon>Pseudonocardiales</taxon>
        <taxon>Pseudonocardiaceae</taxon>
        <taxon>Goodfellowiella</taxon>
    </lineage>
</organism>
<protein>
    <submittedName>
        <fullName evidence="1">Uncharacterized protein</fullName>
    </submittedName>
</protein>
<gene>
    <name evidence="1" type="ORF">LX83_006803</name>
</gene>
<name>A0AAE3GLY1_9PSEU</name>
<keyword evidence="2" id="KW-1185">Reference proteome</keyword>
<dbReference type="EMBL" id="JAMTCK010000022">
    <property type="protein sequence ID" value="MCP2169917.1"/>
    <property type="molecule type" value="Genomic_DNA"/>
</dbReference>
<dbReference type="AlphaFoldDB" id="A0AAE3GLY1"/>
<sequence>MFSYYVLHHAVRVDPQHGDTTTDIVVLNNRTDLVHVLDDLRGGDAEDHHYWLFSEIRVFQHGRQVSTVDLLGPVEPARWALDLDLPPLVDPVLPVGHPVVVDGWPVRYGRTVL</sequence>
<evidence type="ECO:0000313" key="2">
    <source>
        <dbReference type="Proteomes" id="UP001206128"/>
    </source>
</evidence>
<comment type="caution">
    <text evidence="1">The sequence shown here is derived from an EMBL/GenBank/DDBJ whole genome shotgun (WGS) entry which is preliminary data.</text>
</comment>
<accession>A0AAE3GLY1</accession>
<proteinExistence type="predicted"/>
<dbReference type="RefSeq" id="WP_253779457.1">
    <property type="nucleotide sequence ID" value="NZ_JAMTCK010000022.1"/>
</dbReference>